<sequence length="217" mass="24672">MANTEKAVPTDADFLDNLWTGSSIPETGSVEAQILALEDRKKKLETVKARIASEMEIIEAKLDKCYDQLQEECEREETETLRAEGEGPSEIRSKRLLADKVDNHYASKNLSRLEKFNVSTRKRPRLSLVSKKTSNGRVLMNVEEENKILKAAINSYKLEGKYWRKNIIIAGVDRSPHVLRKKAIRLIQNSAVERLMREGLTEERALSLKAKCMGVKT</sequence>
<evidence type="ECO:0008006" key="4">
    <source>
        <dbReference type="Google" id="ProtNLM"/>
    </source>
</evidence>
<dbReference type="EMBL" id="JBJJXI010000148">
    <property type="protein sequence ID" value="KAL3386143.1"/>
    <property type="molecule type" value="Genomic_DNA"/>
</dbReference>
<accession>A0ABD2VZM3</accession>
<dbReference type="AlphaFoldDB" id="A0ABD2VZM3"/>
<comment type="caution">
    <text evidence="2">The sequence shown here is derived from an EMBL/GenBank/DDBJ whole genome shotgun (WGS) entry which is preliminary data.</text>
</comment>
<keyword evidence="3" id="KW-1185">Reference proteome</keyword>
<keyword evidence="1" id="KW-0175">Coiled coil</keyword>
<organism evidence="2 3">
    <name type="scientific">Trichogramma kaykai</name>
    <dbReference type="NCBI Taxonomy" id="54128"/>
    <lineage>
        <taxon>Eukaryota</taxon>
        <taxon>Metazoa</taxon>
        <taxon>Ecdysozoa</taxon>
        <taxon>Arthropoda</taxon>
        <taxon>Hexapoda</taxon>
        <taxon>Insecta</taxon>
        <taxon>Pterygota</taxon>
        <taxon>Neoptera</taxon>
        <taxon>Endopterygota</taxon>
        <taxon>Hymenoptera</taxon>
        <taxon>Apocrita</taxon>
        <taxon>Proctotrupomorpha</taxon>
        <taxon>Chalcidoidea</taxon>
        <taxon>Trichogrammatidae</taxon>
        <taxon>Trichogramma</taxon>
    </lineage>
</organism>
<dbReference type="Proteomes" id="UP001627154">
    <property type="component" value="Unassembled WGS sequence"/>
</dbReference>
<evidence type="ECO:0000313" key="2">
    <source>
        <dbReference type="EMBL" id="KAL3386143.1"/>
    </source>
</evidence>
<name>A0ABD2VZM3_9HYME</name>
<feature type="coiled-coil region" evidence="1">
    <location>
        <begin position="34"/>
        <end position="86"/>
    </location>
</feature>
<proteinExistence type="predicted"/>
<evidence type="ECO:0000256" key="1">
    <source>
        <dbReference type="SAM" id="Coils"/>
    </source>
</evidence>
<reference evidence="2 3" key="1">
    <citation type="journal article" date="2024" name="bioRxiv">
        <title>A reference genome for Trichogramma kaykai: A tiny desert-dwelling parasitoid wasp with competing sex-ratio distorters.</title>
        <authorList>
            <person name="Culotta J."/>
            <person name="Lindsey A.R."/>
        </authorList>
    </citation>
    <scope>NUCLEOTIDE SEQUENCE [LARGE SCALE GENOMIC DNA]</scope>
    <source>
        <strain evidence="2 3">KSX58</strain>
    </source>
</reference>
<gene>
    <name evidence="2" type="ORF">TKK_018347</name>
</gene>
<evidence type="ECO:0000313" key="3">
    <source>
        <dbReference type="Proteomes" id="UP001627154"/>
    </source>
</evidence>
<protein>
    <recommendedName>
        <fullName evidence="4">BEN domain-containing protein</fullName>
    </recommendedName>
</protein>